<feature type="transmembrane region" description="Helical" evidence="1">
    <location>
        <begin position="32"/>
        <end position="53"/>
    </location>
</feature>
<organism evidence="2 3">
    <name type="scientific">Paraglaciecola arctica BSs20135</name>
    <dbReference type="NCBI Taxonomy" id="493475"/>
    <lineage>
        <taxon>Bacteria</taxon>
        <taxon>Pseudomonadati</taxon>
        <taxon>Pseudomonadota</taxon>
        <taxon>Gammaproteobacteria</taxon>
        <taxon>Alteromonadales</taxon>
        <taxon>Alteromonadaceae</taxon>
        <taxon>Paraglaciecola</taxon>
    </lineage>
</organism>
<comment type="caution">
    <text evidence="2">The sequence shown here is derived from an EMBL/GenBank/DDBJ whole genome shotgun (WGS) entry which is preliminary data.</text>
</comment>
<dbReference type="AlphaFoldDB" id="K6YL37"/>
<keyword evidence="1" id="KW-0812">Transmembrane</keyword>
<sequence length="63" mass="7219">MFAFLCGLVVFFFWIIPILAIGVSDRTSGGEKLAWLLAVIFVSWFAWVFYLLLAPLKSRRYSA</sequence>
<accession>K6YL37</accession>
<evidence type="ECO:0000313" key="3">
    <source>
        <dbReference type="Proteomes" id="UP000006327"/>
    </source>
</evidence>
<gene>
    <name evidence="2" type="ORF">GARC_1895</name>
</gene>
<dbReference type="OrthoDB" id="6388451at2"/>
<keyword evidence="3" id="KW-1185">Reference proteome</keyword>
<evidence type="ECO:0000313" key="2">
    <source>
        <dbReference type="EMBL" id="GAC18862.1"/>
    </source>
</evidence>
<reference evidence="2 3" key="1">
    <citation type="journal article" date="2017" name="Antonie Van Leeuwenhoek">
        <title>Rhizobium rhizosphaerae sp. nov., a novel species isolated from rice rhizosphere.</title>
        <authorList>
            <person name="Zhao J.J."/>
            <person name="Zhang J."/>
            <person name="Zhang R.J."/>
            <person name="Zhang C.W."/>
            <person name="Yin H.Q."/>
            <person name="Zhang X.X."/>
        </authorList>
    </citation>
    <scope>NUCLEOTIDE SEQUENCE [LARGE SCALE GENOMIC DNA]</scope>
    <source>
        <strain evidence="2 3">BSs20135</strain>
    </source>
</reference>
<keyword evidence="1" id="KW-0472">Membrane</keyword>
<dbReference type="RefSeq" id="WP_007619103.1">
    <property type="nucleotide sequence ID" value="NZ_BAEO01000025.1"/>
</dbReference>
<dbReference type="EMBL" id="BAEO01000025">
    <property type="protein sequence ID" value="GAC18862.1"/>
    <property type="molecule type" value="Genomic_DNA"/>
</dbReference>
<keyword evidence="1" id="KW-1133">Transmembrane helix</keyword>
<evidence type="ECO:0008006" key="4">
    <source>
        <dbReference type="Google" id="ProtNLM"/>
    </source>
</evidence>
<evidence type="ECO:0000256" key="1">
    <source>
        <dbReference type="SAM" id="Phobius"/>
    </source>
</evidence>
<dbReference type="Proteomes" id="UP000006327">
    <property type="component" value="Unassembled WGS sequence"/>
</dbReference>
<protein>
    <recommendedName>
        <fullName evidence="4">Cardiolipin synthase N-terminal domain-containing protein</fullName>
    </recommendedName>
</protein>
<proteinExistence type="predicted"/>
<name>K6YL37_9ALTE</name>
<dbReference type="STRING" id="493475.GARC_1895"/>